<dbReference type="InterPro" id="IPR018392">
    <property type="entry name" value="LysM"/>
</dbReference>
<name>A0AAX4HQ85_9BACT</name>
<dbReference type="PROSITE" id="PS51257">
    <property type="entry name" value="PROKAR_LIPOPROTEIN"/>
    <property type="match status" value="1"/>
</dbReference>
<dbReference type="Proteomes" id="UP001324634">
    <property type="component" value="Chromosome"/>
</dbReference>
<evidence type="ECO:0000313" key="4">
    <source>
        <dbReference type="Proteomes" id="UP001324634"/>
    </source>
</evidence>
<dbReference type="RefSeq" id="WP_321395595.1">
    <property type="nucleotide sequence ID" value="NZ_CP139487.1"/>
</dbReference>
<dbReference type="Gene3D" id="3.10.350.10">
    <property type="entry name" value="LysM domain"/>
    <property type="match status" value="2"/>
</dbReference>
<evidence type="ECO:0000256" key="1">
    <source>
        <dbReference type="SAM" id="SignalP"/>
    </source>
</evidence>
<reference evidence="3 4" key="1">
    <citation type="submission" date="2023-11" db="EMBL/GenBank/DDBJ databases">
        <title>Peredibacter starrii A3.12.</title>
        <authorList>
            <person name="Mitchell R.J."/>
        </authorList>
    </citation>
    <scope>NUCLEOTIDE SEQUENCE [LARGE SCALE GENOMIC DNA]</scope>
    <source>
        <strain evidence="3 4">A3.12</strain>
    </source>
</reference>
<feature type="domain" description="LysM" evidence="2">
    <location>
        <begin position="188"/>
        <end position="237"/>
    </location>
</feature>
<keyword evidence="4" id="KW-1185">Reference proteome</keyword>
<dbReference type="AlphaFoldDB" id="A0AAX4HQ85"/>
<organism evidence="3 4">
    <name type="scientific">Peredibacter starrii</name>
    <dbReference type="NCBI Taxonomy" id="28202"/>
    <lineage>
        <taxon>Bacteria</taxon>
        <taxon>Pseudomonadati</taxon>
        <taxon>Bdellovibrionota</taxon>
        <taxon>Bacteriovoracia</taxon>
        <taxon>Bacteriovoracales</taxon>
        <taxon>Bacteriovoracaceae</taxon>
        <taxon>Peredibacter</taxon>
    </lineage>
</organism>
<dbReference type="CDD" id="cd00118">
    <property type="entry name" value="LysM"/>
    <property type="match status" value="1"/>
</dbReference>
<evidence type="ECO:0000313" key="3">
    <source>
        <dbReference type="EMBL" id="WPU65333.1"/>
    </source>
</evidence>
<sequence length="248" mass="26601">MKSTAWLVLLSLSLVSCSGSKSAQKVTEETPQIELSDADEFIENPTDEQATAEATDTSLADDATDADAAAADMAAADSAEPDMAGVTEEPIVADSAIVEEATPDLSAADAGTTPVVSMSDSGTMKQYTVQKNETLMMIAFKLYGDYGKWKELATTNAGALKGSTGLREGMTLNYMAPAEEFVWNPQGLPYLIRTGDTLGGISHNVYATTKKWKLIWDNNRPLIKDPNKIYSGFTIYYLENGREVASGI</sequence>
<dbReference type="InterPro" id="IPR052196">
    <property type="entry name" value="Bact_Kbp"/>
</dbReference>
<accession>A0AAX4HQ85</accession>
<proteinExistence type="predicted"/>
<dbReference type="PANTHER" id="PTHR34700:SF8">
    <property type="entry name" value="POTASSIUM BINDING PROTEIN KBP"/>
    <property type="match status" value="1"/>
</dbReference>
<gene>
    <name evidence="3" type="ORF">SOO65_01070</name>
</gene>
<protein>
    <submittedName>
        <fullName evidence="3">LysM peptidoglycan-binding domain-containing protein</fullName>
    </submittedName>
</protein>
<dbReference type="PANTHER" id="PTHR34700">
    <property type="entry name" value="POTASSIUM BINDING PROTEIN KBP"/>
    <property type="match status" value="1"/>
</dbReference>
<feature type="chain" id="PRO_5043433087" evidence="1">
    <location>
        <begin position="24"/>
        <end position="248"/>
    </location>
</feature>
<dbReference type="PROSITE" id="PS51782">
    <property type="entry name" value="LYSM"/>
    <property type="match status" value="1"/>
</dbReference>
<dbReference type="InterPro" id="IPR036779">
    <property type="entry name" value="LysM_dom_sf"/>
</dbReference>
<dbReference type="EMBL" id="CP139487">
    <property type="protein sequence ID" value="WPU65333.1"/>
    <property type="molecule type" value="Genomic_DNA"/>
</dbReference>
<dbReference type="KEGG" id="psti:SOO65_01070"/>
<feature type="signal peptide" evidence="1">
    <location>
        <begin position="1"/>
        <end position="23"/>
    </location>
</feature>
<evidence type="ECO:0000259" key="2">
    <source>
        <dbReference type="PROSITE" id="PS51782"/>
    </source>
</evidence>
<keyword evidence="1" id="KW-0732">Signal</keyword>